<dbReference type="Proteomes" id="UP001501510">
    <property type="component" value="Unassembled WGS sequence"/>
</dbReference>
<accession>A0ABN1JPQ7</accession>
<sequence>MYFSNNKKYEIIIELICKYKAVSKKELISILKDDDCGYLLFLLLRKYNCIDLKLLKRDFNIENKKELYIYIEKAEKELLTNKKIRNMFFEAEDIIDNIK</sequence>
<dbReference type="EMBL" id="BAAACG010000013">
    <property type="protein sequence ID" value="GAA0744199.1"/>
    <property type="molecule type" value="Genomic_DNA"/>
</dbReference>
<evidence type="ECO:0008006" key="3">
    <source>
        <dbReference type="Google" id="ProtNLM"/>
    </source>
</evidence>
<comment type="caution">
    <text evidence="1">The sequence shown here is derived from an EMBL/GenBank/DDBJ whole genome shotgun (WGS) entry which is preliminary data.</text>
</comment>
<dbReference type="RefSeq" id="WP_343762589.1">
    <property type="nucleotide sequence ID" value="NZ_BAAACG010000013.1"/>
</dbReference>
<reference evidence="1 2" key="1">
    <citation type="journal article" date="2019" name="Int. J. Syst. Evol. Microbiol.">
        <title>The Global Catalogue of Microorganisms (GCM) 10K type strain sequencing project: providing services to taxonomists for standard genome sequencing and annotation.</title>
        <authorList>
            <consortium name="The Broad Institute Genomics Platform"/>
            <consortium name="The Broad Institute Genome Sequencing Center for Infectious Disease"/>
            <person name="Wu L."/>
            <person name="Ma J."/>
        </authorList>
    </citation>
    <scope>NUCLEOTIDE SEQUENCE [LARGE SCALE GENOMIC DNA]</scope>
    <source>
        <strain evidence="1 2">JCM 1407</strain>
    </source>
</reference>
<name>A0ABN1JPQ7_9CLOT</name>
<evidence type="ECO:0000313" key="2">
    <source>
        <dbReference type="Proteomes" id="UP001501510"/>
    </source>
</evidence>
<keyword evidence="2" id="KW-1185">Reference proteome</keyword>
<protein>
    <recommendedName>
        <fullName evidence="3">Ribose 5-phosphate isomerase</fullName>
    </recommendedName>
</protein>
<evidence type="ECO:0000313" key="1">
    <source>
        <dbReference type="EMBL" id="GAA0744199.1"/>
    </source>
</evidence>
<proteinExistence type="predicted"/>
<organism evidence="1 2">
    <name type="scientific">Clostridium oceanicum</name>
    <dbReference type="NCBI Taxonomy" id="1543"/>
    <lineage>
        <taxon>Bacteria</taxon>
        <taxon>Bacillati</taxon>
        <taxon>Bacillota</taxon>
        <taxon>Clostridia</taxon>
        <taxon>Eubacteriales</taxon>
        <taxon>Clostridiaceae</taxon>
        <taxon>Clostridium</taxon>
    </lineage>
</organism>
<gene>
    <name evidence="1" type="ORF">GCM10008906_28800</name>
</gene>